<dbReference type="EC" id="2.1.1.-" evidence="5"/>
<keyword evidence="2 5" id="KW-0489">Methyltransferase</keyword>
<keyword evidence="1 5" id="KW-0963">Cytoplasm</keyword>
<proteinExistence type="inferred from homology"/>
<evidence type="ECO:0000256" key="5">
    <source>
        <dbReference type="HAMAP-Rule" id="MF_03188"/>
    </source>
</evidence>
<evidence type="ECO:0000313" key="7">
    <source>
        <dbReference type="EMBL" id="KAF1986821.1"/>
    </source>
</evidence>
<evidence type="ECO:0000256" key="2">
    <source>
        <dbReference type="ARBA" id="ARBA00022603"/>
    </source>
</evidence>
<keyword evidence="5" id="KW-0813">Transport</keyword>
<evidence type="ECO:0000256" key="4">
    <source>
        <dbReference type="ARBA" id="ARBA00022691"/>
    </source>
</evidence>
<dbReference type="InterPro" id="IPR026635">
    <property type="entry name" value="Efm4/METTL10"/>
</dbReference>
<name>A0A6G1H0U2_9PEZI</name>
<dbReference type="PANTHER" id="PTHR12843">
    <property type="entry name" value="PROTEIN-LYSINE N-METHYLTRANSFERASE METTL10"/>
    <property type="match status" value="1"/>
</dbReference>
<dbReference type="GO" id="GO:0032259">
    <property type="term" value="P:methylation"/>
    <property type="evidence" value="ECO:0007669"/>
    <property type="project" value="UniProtKB-KW"/>
</dbReference>
<keyword evidence="3 5" id="KW-0808">Transferase</keyword>
<comment type="function">
    <text evidence="5">S-adenosyl-L-methionine-dependent protein-lysine N-methyltransferase that mono- and dimethylates elongation factor 1-alpha at 'Lys-316'. May play a role in intracellular transport.</text>
</comment>
<dbReference type="Proteomes" id="UP000800041">
    <property type="component" value="Unassembled WGS sequence"/>
</dbReference>
<comment type="subcellular location">
    <subcellularLocation>
        <location evidence="5">Cytoplasm</location>
    </subcellularLocation>
</comment>
<dbReference type="InterPro" id="IPR029063">
    <property type="entry name" value="SAM-dependent_MTases_sf"/>
</dbReference>
<dbReference type="SUPFAM" id="SSF53335">
    <property type="entry name" value="S-adenosyl-L-methionine-dependent methyltransferases"/>
    <property type="match status" value="1"/>
</dbReference>
<organism evidence="7 8">
    <name type="scientific">Aulographum hederae CBS 113979</name>
    <dbReference type="NCBI Taxonomy" id="1176131"/>
    <lineage>
        <taxon>Eukaryota</taxon>
        <taxon>Fungi</taxon>
        <taxon>Dikarya</taxon>
        <taxon>Ascomycota</taxon>
        <taxon>Pezizomycotina</taxon>
        <taxon>Dothideomycetes</taxon>
        <taxon>Pleosporomycetidae</taxon>
        <taxon>Aulographales</taxon>
        <taxon>Aulographaceae</taxon>
    </lineage>
</organism>
<comment type="similarity">
    <text evidence="5">Belongs to the class I-like SAM-binding methyltransferase superfamily. EFM4 family.</text>
</comment>
<evidence type="ECO:0000259" key="6">
    <source>
        <dbReference type="Pfam" id="PF13847"/>
    </source>
</evidence>
<gene>
    <name evidence="5" type="primary">EFM4</name>
    <name evidence="7" type="ORF">K402DRAFT_393443</name>
</gene>
<dbReference type="CDD" id="cd02440">
    <property type="entry name" value="AdoMet_MTases"/>
    <property type="match status" value="1"/>
</dbReference>
<dbReference type="GO" id="GO:0005737">
    <property type="term" value="C:cytoplasm"/>
    <property type="evidence" value="ECO:0007669"/>
    <property type="project" value="UniProtKB-SubCell"/>
</dbReference>
<dbReference type="PANTHER" id="PTHR12843:SF5">
    <property type="entry name" value="EEF1A LYSINE METHYLTRANSFERASE 2"/>
    <property type="match status" value="1"/>
</dbReference>
<dbReference type="Pfam" id="PF13847">
    <property type="entry name" value="Methyltransf_31"/>
    <property type="match status" value="1"/>
</dbReference>
<dbReference type="Gene3D" id="3.40.50.150">
    <property type="entry name" value="Vaccinia Virus protein VP39"/>
    <property type="match status" value="1"/>
</dbReference>
<accession>A0A6G1H0U2</accession>
<dbReference type="AlphaFoldDB" id="A0A6G1H0U2"/>
<keyword evidence="8" id="KW-1185">Reference proteome</keyword>
<reference evidence="7" key="1">
    <citation type="journal article" date="2020" name="Stud. Mycol.">
        <title>101 Dothideomycetes genomes: a test case for predicting lifestyles and emergence of pathogens.</title>
        <authorList>
            <person name="Haridas S."/>
            <person name="Albert R."/>
            <person name="Binder M."/>
            <person name="Bloem J."/>
            <person name="Labutti K."/>
            <person name="Salamov A."/>
            <person name="Andreopoulos B."/>
            <person name="Baker S."/>
            <person name="Barry K."/>
            <person name="Bills G."/>
            <person name="Bluhm B."/>
            <person name="Cannon C."/>
            <person name="Castanera R."/>
            <person name="Culley D."/>
            <person name="Daum C."/>
            <person name="Ezra D."/>
            <person name="Gonzalez J."/>
            <person name="Henrissat B."/>
            <person name="Kuo A."/>
            <person name="Liang C."/>
            <person name="Lipzen A."/>
            <person name="Lutzoni F."/>
            <person name="Magnuson J."/>
            <person name="Mondo S."/>
            <person name="Nolan M."/>
            <person name="Ohm R."/>
            <person name="Pangilinan J."/>
            <person name="Park H.-J."/>
            <person name="Ramirez L."/>
            <person name="Alfaro M."/>
            <person name="Sun H."/>
            <person name="Tritt A."/>
            <person name="Yoshinaga Y."/>
            <person name="Zwiers L.-H."/>
            <person name="Turgeon B."/>
            <person name="Goodwin S."/>
            <person name="Spatafora J."/>
            <person name="Crous P."/>
            <person name="Grigoriev I."/>
        </authorList>
    </citation>
    <scope>NUCLEOTIDE SEQUENCE</scope>
    <source>
        <strain evidence="7">CBS 113979</strain>
    </source>
</reference>
<evidence type="ECO:0000256" key="3">
    <source>
        <dbReference type="ARBA" id="ARBA00022679"/>
    </source>
</evidence>
<evidence type="ECO:0000256" key="1">
    <source>
        <dbReference type="ARBA" id="ARBA00022490"/>
    </source>
</evidence>
<dbReference type="InterPro" id="IPR025714">
    <property type="entry name" value="Methyltranfer_dom"/>
</dbReference>
<feature type="domain" description="Methyltransferase" evidence="6">
    <location>
        <begin position="92"/>
        <end position="234"/>
    </location>
</feature>
<dbReference type="GO" id="GO:0016279">
    <property type="term" value="F:protein-lysine N-methyltransferase activity"/>
    <property type="evidence" value="ECO:0007669"/>
    <property type="project" value="UniProtKB-UniRule"/>
</dbReference>
<dbReference type="OrthoDB" id="10069295at2759"/>
<dbReference type="HAMAP" id="MF_03188">
    <property type="entry name" value="Methyltr_EFM4"/>
    <property type="match status" value="1"/>
</dbReference>
<sequence>MTTTSKVEHLAPSELGTKEYWDEAYTRELANHSTSSGSADPDEGTIWFSDADAEEKIIDFLDDLAEDGVLIKSNSDPSATVIDATAPPNPSTILDLGTGNGHMLFALRDAGWTGRMVGVDYSAASVELAKQIAASRSSISPETGHIAFHEWNILTSAAGSWLPADSSGLNGDGDGGAGFDVLLDKGTFDAISLSPALDSAGRRVCESYSEKVAPLVKKGGLFVLTSCNWTEEELRRWFEGAGEEGRLEFVFRDRVRYPSFSFGGKSGQKVVSVCFERR</sequence>
<protein>
    <recommendedName>
        <fullName evidence="5">Protein-lysine N-methyltransferase EFM4</fullName>
        <ecNumber evidence="5">2.1.1.-</ecNumber>
    </recommendedName>
    <alternativeName>
        <fullName evidence="5">Elongation factor methyltransferase 4</fullName>
    </alternativeName>
</protein>
<dbReference type="EMBL" id="ML977155">
    <property type="protein sequence ID" value="KAF1986821.1"/>
    <property type="molecule type" value="Genomic_DNA"/>
</dbReference>
<evidence type="ECO:0000313" key="8">
    <source>
        <dbReference type="Proteomes" id="UP000800041"/>
    </source>
</evidence>
<dbReference type="GO" id="GO:0016192">
    <property type="term" value="P:vesicle-mediated transport"/>
    <property type="evidence" value="ECO:0007669"/>
    <property type="project" value="UniProtKB-UniRule"/>
</dbReference>
<keyword evidence="4 5" id="KW-0949">S-adenosyl-L-methionine</keyword>